<dbReference type="Gene3D" id="3.40.50.11590">
    <property type="match status" value="1"/>
</dbReference>
<gene>
    <name evidence="2" type="ORF">OBO34_18510</name>
</gene>
<reference evidence="2" key="1">
    <citation type="submission" date="2022-09" db="EMBL/GenBank/DDBJ databases">
        <title>Culturomic study of gut microbiota in children with autism spectrum disorder.</title>
        <authorList>
            <person name="Efimov B.A."/>
            <person name="Chaplin A.V."/>
            <person name="Sokolova S.R."/>
            <person name="Pikina A.P."/>
            <person name="Korzhanova M."/>
            <person name="Belova V."/>
            <person name="Korostin D."/>
        </authorList>
    </citation>
    <scope>NUCLEOTIDE SEQUENCE</scope>
    <source>
        <strain evidence="2">ASD5510</strain>
    </source>
</reference>
<dbReference type="Pfam" id="PF04016">
    <property type="entry name" value="DUF364"/>
    <property type="match status" value="1"/>
</dbReference>
<comment type="caution">
    <text evidence="2">The sequence shown here is derived from an EMBL/GenBank/DDBJ whole genome shotgun (WGS) entry which is preliminary data.</text>
</comment>
<sequence>MEQREFFEYLKARFEQVLEKYELKSETIVIRSKALSPLEAIGKTQRKDYPILTGKEVMLEADYKGAKGQAFTDAPAQFQGSLKEILSLGLADDSHARGLFIAAMNAVMRYLGLAEKTVHCKEQEPEECAKQAACYIKEHYGTPKIALVGYQPALLENLSKEYPLKVLDLNPENIGQLRYGVMVEHGVEDFQAVVKDWAELVLCTGSTLCNGTILNFLNLDKEVLFFGTTLAGAAELLGCKRMCFCAK</sequence>
<dbReference type="RefSeq" id="WP_253021054.1">
    <property type="nucleotide sequence ID" value="NZ_JAOSHN010000009.1"/>
</dbReference>
<organism evidence="2 3">
    <name type="scientific">Hominibacterium faecale</name>
    <dbReference type="NCBI Taxonomy" id="2839743"/>
    <lineage>
        <taxon>Bacteria</taxon>
        <taxon>Bacillati</taxon>
        <taxon>Bacillota</taxon>
        <taxon>Clostridia</taxon>
        <taxon>Peptostreptococcales</taxon>
        <taxon>Anaerovoracaceae</taxon>
        <taxon>Hominibacterium</taxon>
    </lineage>
</organism>
<evidence type="ECO:0000313" key="2">
    <source>
        <dbReference type="EMBL" id="MCU7380325.1"/>
    </source>
</evidence>
<dbReference type="AlphaFoldDB" id="A0A9J6QXX9"/>
<name>A0A9J6QXX9_9FIRM</name>
<dbReference type="SUPFAM" id="SSF159713">
    <property type="entry name" value="Dhaf3308-like"/>
    <property type="match status" value="1"/>
</dbReference>
<evidence type="ECO:0000313" key="3">
    <source>
        <dbReference type="Proteomes" id="UP001065549"/>
    </source>
</evidence>
<dbReference type="EMBL" id="JAOSHN010000009">
    <property type="protein sequence ID" value="MCU7380325.1"/>
    <property type="molecule type" value="Genomic_DNA"/>
</dbReference>
<keyword evidence="3" id="KW-1185">Reference proteome</keyword>
<dbReference type="InterPro" id="IPR007161">
    <property type="entry name" value="DUF364"/>
</dbReference>
<proteinExistence type="predicted"/>
<evidence type="ECO:0000259" key="1">
    <source>
        <dbReference type="Pfam" id="PF04016"/>
    </source>
</evidence>
<protein>
    <submittedName>
        <fullName evidence="2">DUF364 domain-containing protein</fullName>
    </submittedName>
</protein>
<dbReference type="Proteomes" id="UP001065549">
    <property type="component" value="Unassembled WGS sequence"/>
</dbReference>
<feature type="domain" description="Putative heavy-metal chelation" evidence="1">
    <location>
        <begin position="143"/>
        <end position="225"/>
    </location>
</feature>
<accession>A0A9J6QXX9</accession>